<dbReference type="AlphaFoldDB" id="A0A2V3WGW0"/>
<comment type="subcellular location">
    <subcellularLocation>
        <location evidence="1">Cell inner membrane</location>
        <topology evidence="1">Multi-pass membrane protein</topology>
    </subcellularLocation>
</comment>
<keyword evidence="10" id="KW-1185">Reference proteome</keyword>
<feature type="transmembrane region" description="Helical" evidence="7">
    <location>
        <begin position="314"/>
        <end position="342"/>
    </location>
</feature>
<dbReference type="PANTHER" id="PTHR33362:SF2">
    <property type="entry name" value="TRAP TRANSPORTER LARGE PERMEASE PROTEIN"/>
    <property type="match status" value="1"/>
</dbReference>
<evidence type="ECO:0000256" key="4">
    <source>
        <dbReference type="ARBA" id="ARBA00022692"/>
    </source>
</evidence>
<sequence>MNPLVLLLIVFFVLVFIRVPIAFALGISSIVTIIYLDLPFTSVINQIYTGIDNFTLLAVPFFLLLGGLMNDGGITERLLQFSRVIVGHIRGGLAHINVFVSMIMAGLSGSAAADTAAIGPVLIPAMKKEKYDAGFSVAITACSSTLGVIIPPSIMMVVYGAMAQVSIGKLFLAGIVPGILIAFGQMGYTYYMARKYDYPSYPKATVKEATISFGKAIPTLLLPIIIIGGISAGMFTATEAAAIAVFYALVLMFFYRTLKVKDLPKLLKNTMVQYSLPMFAVACAGIMGWLIGYLHAPELVANFITSITTSSTGIFLLIVLFLLIIGTFLSPLEAIIIFLPILTKLGEIAALDPVHLGIITCLVLACGMVTPPYGICLLIATQIGKISTVRAFISIVPILTITLGIILIGVFFPDLFLFLPNLLMPDA</sequence>
<evidence type="ECO:0000259" key="8">
    <source>
        <dbReference type="Pfam" id="PF06808"/>
    </source>
</evidence>
<proteinExistence type="predicted"/>
<evidence type="ECO:0000313" key="10">
    <source>
        <dbReference type="Proteomes" id="UP000247978"/>
    </source>
</evidence>
<evidence type="ECO:0000256" key="7">
    <source>
        <dbReference type="SAM" id="Phobius"/>
    </source>
</evidence>
<dbReference type="EMBL" id="QJJQ01000004">
    <property type="protein sequence ID" value="PXW88039.1"/>
    <property type="molecule type" value="Genomic_DNA"/>
</dbReference>
<keyword evidence="6 7" id="KW-0472">Membrane</keyword>
<feature type="transmembrane region" description="Helical" evidence="7">
    <location>
        <begin position="133"/>
        <end position="158"/>
    </location>
</feature>
<organism evidence="9 10">
    <name type="scientific">Pseudogracilibacillus auburnensis</name>
    <dbReference type="NCBI Taxonomy" id="1494959"/>
    <lineage>
        <taxon>Bacteria</taxon>
        <taxon>Bacillati</taxon>
        <taxon>Bacillota</taxon>
        <taxon>Bacilli</taxon>
        <taxon>Bacillales</taxon>
        <taxon>Bacillaceae</taxon>
        <taxon>Pseudogracilibacillus</taxon>
    </lineage>
</organism>
<dbReference type="PANTHER" id="PTHR33362">
    <property type="entry name" value="SIALIC ACID TRAP TRANSPORTER PERMEASE PROTEIN SIAT-RELATED"/>
    <property type="match status" value="1"/>
</dbReference>
<dbReference type="OrthoDB" id="9785600at2"/>
<keyword evidence="4 7" id="KW-0812">Transmembrane</keyword>
<reference evidence="9 10" key="1">
    <citation type="submission" date="2018-05" db="EMBL/GenBank/DDBJ databases">
        <title>Genomic Encyclopedia of Type Strains, Phase IV (KMG-IV): sequencing the most valuable type-strain genomes for metagenomic binning, comparative biology and taxonomic classification.</title>
        <authorList>
            <person name="Goeker M."/>
        </authorList>
    </citation>
    <scope>NUCLEOTIDE SEQUENCE [LARGE SCALE GENOMIC DNA]</scope>
    <source>
        <strain evidence="9 10">DSM 28556</strain>
    </source>
</reference>
<feature type="transmembrane region" description="Helical" evidence="7">
    <location>
        <begin position="237"/>
        <end position="255"/>
    </location>
</feature>
<feature type="transmembrane region" description="Helical" evidence="7">
    <location>
        <begin position="275"/>
        <end position="294"/>
    </location>
</feature>
<dbReference type="Proteomes" id="UP000247978">
    <property type="component" value="Unassembled WGS sequence"/>
</dbReference>
<dbReference type="RefSeq" id="WP_110394858.1">
    <property type="nucleotide sequence ID" value="NZ_JADIJL010000030.1"/>
</dbReference>
<evidence type="ECO:0000256" key="1">
    <source>
        <dbReference type="ARBA" id="ARBA00004429"/>
    </source>
</evidence>
<dbReference type="GO" id="GO:0005886">
    <property type="term" value="C:plasma membrane"/>
    <property type="evidence" value="ECO:0007669"/>
    <property type="project" value="UniProtKB-SubCell"/>
</dbReference>
<dbReference type="GO" id="GO:0022857">
    <property type="term" value="F:transmembrane transporter activity"/>
    <property type="evidence" value="ECO:0007669"/>
    <property type="project" value="TreeGrafter"/>
</dbReference>
<keyword evidence="2" id="KW-1003">Cell membrane</keyword>
<dbReference type="NCBIfam" id="TIGR00786">
    <property type="entry name" value="dctM"/>
    <property type="match status" value="1"/>
</dbReference>
<evidence type="ECO:0000256" key="6">
    <source>
        <dbReference type="ARBA" id="ARBA00023136"/>
    </source>
</evidence>
<dbReference type="PIRSF" id="PIRSF006066">
    <property type="entry name" value="HI0050"/>
    <property type="match status" value="1"/>
</dbReference>
<gene>
    <name evidence="9" type="ORF">DFR56_104190</name>
</gene>
<feature type="transmembrane region" description="Helical" evidence="7">
    <location>
        <begin position="211"/>
        <end position="230"/>
    </location>
</feature>
<feature type="transmembrane region" description="Helical" evidence="7">
    <location>
        <begin position="391"/>
        <end position="412"/>
    </location>
</feature>
<comment type="caution">
    <text evidence="9">The sequence shown here is derived from an EMBL/GenBank/DDBJ whole genome shotgun (WGS) entry which is preliminary data.</text>
</comment>
<feature type="transmembrane region" description="Helical" evidence="7">
    <location>
        <begin position="354"/>
        <end position="379"/>
    </location>
</feature>
<evidence type="ECO:0000313" key="9">
    <source>
        <dbReference type="EMBL" id="PXW88039.1"/>
    </source>
</evidence>
<feature type="transmembrane region" description="Helical" evidence="7">
    <location>
        <begin position="48"/>
        <end position="70"/>
    </location>
</feature>
<feature type="transmembrane region" description="Helical" evidence="7">
    <location>
        <begin position="170"/>
        <end position="191"/>
    </location>
</feature>
<accession>A0A2V3WGW0</accession>
<evidence type="ECO:0000256" key="3">
    <source>
        <dbReference type="ARBA" id="ARBA00022519"/>
    </source>
</evidence>
<dbReference type="InterPro" id="IPR004681">
    <property type="entry name" value="TRAP_DctM"/>
</dbReference>
<keyword evidence="5 7" id="KW-1133">Transmembrane helix</keyword>
<feature type="domain" description="TRAP C4-dicarboxylate transport system permease DctM subunit" evidence="8">
    <location>
        <begin position="8"/>
        <end position="414"/>
    </location>
</feature>
<name>A0A2V3WGW0_9BACI</name>
<evidence type="ECO:0000256" key="5">
    <source>
        <dbReference type="ARBA" id="ARBA00022989"/>
    </source>
</evidence>
<keyword evidence="3" id="KW-0997">Cell inner membrane</keyword>
<dbReference type="InterPro" id="IPR010656">
    <property type="entry name" value="DctM"/>
</dbReference>
<evidence type="ECO:0000256" key="2">
    <source>
        <dbReference type="ARBA" id="ARBA00022475"/>
    </source>
</evidence>
<protein>
    <submittedName>
        <fullName evidence="9">Tripartite ATP-independent transporter DctM subunit</fullName>
    </submittedName>
</protein>
<dbReference type="Pfam" id="PF06808">
    <property type="entry name" value="DctM"/>
    <property type="match status" value="1"/>
</dbReference>